<evidence type="ECO:0000313" key="2">
    <source>
        <dbReference type="EMBL" id="QEG35202.1"/>
    </source>
</evidence>
<name>A0A5B9QCJ7_9BACT</name>
<evidence type="ECO:0000313" key="3">
    <source>
        <dbReference type="Proteomes" id="UP000323917"/>
    </source>
</evidence>
<evidence type="ECO:0000259" key="1">
    <source>
        <dbReference type="Pfam" id="PF13098"/>
    </source>
</evidence>
<dbReference type="SUPFAM" id="SSF52833">
    <property type="entry name" value="Thioredoxin-like"/>
    <property type="match status" value="1"/>
</dbReference>
<dbReference type="KEGG" id="bgok:Pr1d_24960"/>
<gene>
    <name evidence="2" type="ORF">Pr1d_24960</name>
</gene>
<dbReference type="Proteomes" id="UP000323917">
    <property type="component" value="Chromosome"/>
</dbReference>
<dbReference type="InterPro" id="IPR036249">
    <property type="entry name" value="Thioredoxin-like_sf"/>
</dbReference>
<proteinExistence type="predicted"/>
<dbReference type="OrthoDB" id="282150at2"/>
<accession>A0A5B9QCJ7</accession>
<keyword evidence="3" id="KW-1185">Reference proteome</keyword>
<protein>
    <recommendedName>
        <fullName evidence="1">Thioredoxin-like fold domain-containing protein</fullName>
    </recommendedName>
</protein>
<dbReference type="Gene3D" id="3.40.30.10">
    <property type="entry name" value="Glutaredoxin"/>
    <property type="match status" value="1"/>
</dbReference>
<feature type="domain" description="Thioredoxin-like fold" evidence="1">
    <location>
        <begin position="62"/>
        <end position="150"/>
    </location>
</feature>
<dbReference type="AlphaFoldDB" id="A0A5B9QCJ7"/>
<sequence length="165" mass="18080">MGRLIAETLRWAALAVILSPTATCLGDSPNETVETSPPVTAAESKTLFKFDSYPAAWTASQESNKPILVYVSMPECPHCTKMVDSTFASADVNALVTDSFETIQAGRYTHALLVEKLHIKWYPSTVLVGSNNKVLDMIEGYVDHDTFKRRLQLGIASANNATQTR</sequence>
<dbReference type="RefSeq" id="WP_148073743.1">
    <property type="nucleotide sequence ID" value="NZ_CP042913.1"/>
</dbReference>
<dbReference type="Pfam" id="PF13098">
    <property type="entry name" value="Thioredoxin_2"/>
    <property type="match status" value="1"/>
</dbReference>
<organism evidence="2 3">
    <name type="scientific">Bythopirellula goksoeyrii</name>
    <dbReference type="NCBI Taxonomy" id="1400387"/>
    <lineage>
        <taxon>Bacteria</taxon>
        <taxon>Pseudomonadati</taxon>
        <taxon>Planctomycetota</taxon>
        <taxon>Planctomycetia</taxon>
        <taxon>Pirellulales</taxon>
        <taxon>Lacipirellulaceae</taxon>
        <taxon>Bythopirellula</taxon>
    </lineage>
</organism>
<dbReference type="InterPro" id="IPR012336">
    <property type="entry name" value="Thioredoxin-like_fold"/>
</dbReference>
<reference evidence="2 3" key="1">
    <citation type="submission" date="2019-08" db="EMBL/GenBank/DDBJ databases">
        <title>Deep-cultivation of Planctomycetes and their phenomic and genomic characterization uncovers novel biology.</title>
        <authorList>
            <person name="Wiegand S."/>
            <person name="Jogler M."/>
            <person name="Boedeker C."/>
            <person name="Pinto D."/>
            <person name="Vollmers J."/>
            <person name="Rivas-Marin E."/>
            <person name="Kohn T."/>
            <person name="Peeters S.H."/>
            <person name="Heuer A."/>
            <person name="Rast P."/>
            <person name="Oberbeckmann S."/>
            <person name="Bunk B."/>
            <person name="Jeske O."/>
            <person name="Meyerdierks A."/>
            <person name="Storesund J.E."/>
            <person name="Kallscheuer N."/>
            <person name="Luecker S."/>
            <person name="Lage O.M."/>
            <person name="Pohl T."/>
            <person name="Merkel B.J."/>
            <person name="Hornburger P."/>
            <person name="Mueller R.-W."/>
            <person name="Bruemmer F."/>
            <person name="Labrenz M."/>
            <person name="Spormann A.M."/>
            <person name="Op den Camp H."/>
            <person name="Overmann J."/>
            <person name="Amann R."/>
            <person name="Jetten M.S.M."/>
            <person name="Mascher T."/>
            <person name="Medema M.H."/>
            <person name="Devos D.P."/>
            <person name="Kaster A.-K."/>
            <person name="Ovreas L."/>
            <person name="Rohde M."/>
            <person name="Galperin M.Y."/>
            <person name="Jogler C."/>
        </authorList>
    </citation>
    <scope>NUCLEOTIDE SEQUENCE [LARGE SCALE GENOMIC DNA]</scope>
    <source>
        <strain evidence="2 3">Pr1d</strain>
    </source>
</reference>
<dbReference type="EMBL" id="CP042913">
    <property type="protein sequence ID" value="QEG35202.1"/>
    <property type="molecule type" value="Genomic_DNA"/>
</dbReference>